<organism evidence="1 2">
    <name type="scientific">Jiella flava</name>
    <dbReference type="NCBI Taxonomy" id="2816857"/>
    <lineage>
        <taxon>Bacteria</taxon>
        <taxon>Pseudomonadati</taxon>
        <taxon>Pseudomonadota</taxon>
        <taxon>Alphaproteobacteria</taxon>
        <taxon>Hyphomicrobiales</taxon>
        <taxon>Aurantimonadaceae</taxon>
        <taxon>Jiella</taxon>
    </lineage>
</organism>
<proteinExistence type="predicted"/>
<protein>
    <submittedName>
        <fullName evidence="1">Sulfur carrier protein ThiS</fullName>
    </submittedName>
</protein>
<reference evidence="1" key="1">
    <citation type="submission" date="2021-03" db="EMBL/GenBank/DDBJ databases">
        <title>Whole genome sequence of Jiella sp. CQZ9-1.</title>
        <authorList>
            <person name="Tuo L."/>
        </authorList>
    </citation>
    <scope>NUCLEOTIDE SEQUENCE</scope>
    <source>
        <strain evidence="1">CQZ9-1</strain>
    </source>
</reference>
<dbReference type="InterPro" id="IPR016155">
    <property type="entry name" value="Mopterin_synth/thiamin_S_b"/>
</dbReference>
<dbReference type="NCBIfam" id="TIGR01683">
    <property type="entry name" value="thiS"/>
    <property type="match status" value="1"/>
</dbReference>
<dbReference type="PANTHER" id="PTHR34472">
    <property type="entry name" value="SULFUR CARRIER PROTEIN THIS"/>
    <property type="match status" value="1"/>
</dbReference>
<keyword evidence="2" id="KW-1185">Reference proteome</keyword>
<evidence type="ECO:0000313" key="1">
    <source>
        <dbReference type="EMBL" id="MBO0664077.1"/>
    </source>
</evidence>
<dbReference type="Pfam" id="PF02597">
    <property type="entry name" value="ThiS"/>
    <property type="match status" value="1"/>
</dbReference>
<accession>A0A939FYZ6</accession>
<dbReference type="SUPFAM" id="SSF54285">
    <property type="entry name" value="MoaD/ThiS"/>
    <property type="match status" value="1"/>
</dbReference>
<dbReference type="InterPro" id="IPR010035">
    <property type="entry name" value="Thi_S"/>
</dbReference>
<dbReference type="InterPro" id="IPR003749">
    <property type="entry name" value="ThiS/MoaD-like"/>
</dbReference>
<dbReference type="AlphaFoldDB" id="A0A939FYZ6"/>
<sequence>MKIMLNGAPTDIAAKTLADALAELGYDDGPFATALNREFVPAGERSATPLEDGDAVEVIAPMQGG</sequence>
<gene>
    <name evidence="1" type="primary">thiS</name>
    <name evidence="1" type="ORF">J1C48_15975</name>
</gene>
<dbReference type="EMBL" id="JAFMPP010000015">
    <property type="protein sequence ID" value="MBO0664077.1"/>
    <property type="molecule type" value="Genomic_DNA"/>
</dbReference>
<evidence type="ECO:0000313" key="2">
    <source>
        <dbReference type="Proteomes" id="UP000664122"/>
    </source>
</evidence>
<comment type="caution">
    <text evidence="1">The sequence shown here is derived from an EMBL/GenBank/DDBJ whole genome shotgun (WGS) entry which is preliminary data.</text>
</comment>
<name>A0A939FYZ6_9HYPH</name>
<dbReference type="PANTHER" id="PTHR34472:SF1">
    <property type="entry name" value="SULFUR CARRIER PROTEIN THIS"/>
    <property type="match status" value="1"/>
</dbReference>
<dbReference type="InterPro" id="IPR012675">
    <property type="entry name" value="Beta-grasp_dom_sf"/>
</dbReference>
<dbReference type="Gene3D" id="3.10.20.30">
    <property type="match status" value="1"/>
</dbReference>
<dbReference type="Proteomes" id="UP000664122">
    <property type="component" value="Unassembled WGS sequence"/>
</dbReference>
<dbReference type="CDD" id="cd00565">
    <property type="entry name" value="Ubl_ThiS"/>
    <property type="match status" value="1"/>
</dbReference>